<gene>
    <name evidence="2" type="ORF">MNOR_LOCUS29534</name>
</gene>
<dbReference type="EMBL" id="CAXKWB010034397">
    <property type="protein sequence ID" value="CAL4144648.1"/>
    <property type="molecule type" value="Genomic_DNA"/>
</dbReference>
<evidence type="ECO:0000259" key="1">
    <source>
        <dbReference type="PROSITE" id="PS50878"/>
    </source>
</evidence>
<evidence type="ECO:0000313" key="3">
    <source>
        <dbReference type="Proteomes" id="UP001497623"/>
    </source>
</evidence>
<evidence type="ECO:0000313" key="2">
    <source>
        <dbReference type="EMBL" id="CAL4144648.1"/>
    </source>
</evidence>
<feature type="non-terminal residue" evidence="2">
    <location>
        <position position="140"/>
    </location>
</feature>
<comment type="caution">
    <text evidence="2">The sequence shown here is derived from an EMBL/GenBank/DDBJ whole genome shotgun (WGS) entry which is preliminary data.</text>
</comment>
<keyword evidence="3" id="KW-1185">Reference proteome</keyword>
<reference evidence="2 3" key="1">
    <citation type="submission" date="2024-05" db="EMBL/GenBank/DDBJ databases">
        <authorList>
            <person name="Wallberg A."/>
        </authorList>
    </citation>
    <scope>NUCLEOTIDE SEQUENCE [LARGE SCALE GENOMIC DNA]</scope>
</reference>
<dbReference type="PANTHER" id="PTHR19446">
    <property type="entry name" value="REVERSE TRANSCRIPTASES"/>
    <property type="match status" value="1"/>
</dbReference>
<dbReference type="InterPro" id="IPR000477">
    <property type="entry name" value="RT_dom"/>
</dbReference>
<sequence>MCTFMVLETIEYYKSRGSNVHVVLLDASKAFDRVNYIKLFDKLLSKGMCPLTVRLLLNMYTKQKLQVKWNNRLSSKFDVTNGVRQGGVLSPLLFSLYVDDLLVKLKNNGIGCHIGHHFVGAFGYADDLILLSPSVQGMEI</sequence>
<proteinExistence type="predicted"/>
<accession>A0AAV2RYA1</accession>
<dbReference type="PROSITE" id="PS50878">
    <property type="entry name" value="RT_POL"/>
    <property type="match status" value="1"/>
</dbReference>
<dbReference type="SUPFAM" id="SSF56672">
    <property type="entry name" value="DNA/RNA polymerases"/>
    <property type="match status" value="1"/>
</dbReference>
<dbReference type="GO" id="GO:0071897">
    <property type="term" value="P:DNA biosynthetic process"/>
    <property type="evidence" value="ECO:0007669"/>
    <property type="project" value="UniProtKB-ARBA"/>
</dbReference>
<name>A0AAV2RYA1_MEGNR</name>
<dbReference type="Pfam" id="PF00078">
    <property type="entry name" value="RVT_1"/>
    <property type="match status" value="1"/>
</dbReference>
<organism evidence="2 3">
    <name type="scientific">Meganyctiphanes norvegica</name>
    <name type="common">Northern krill</name>
    <name type="synonym">Thysanopoda norvegica</name>
    <dbReference type="NCBI Taxonomy" id="48144"/>
    <lineage>
        <taxon>Eukaryota</taxon>
        <taxon>Metazoa</taxon>
        <taxon>Ecdysozoa</taxon>
        <taxon>Arthropoda</taxon>
        <taxon>Crustacea</taxon>
        <taxon>Multicrustacea</taxon>
        <taxon>Malacostraca</taxon>
        <taxon>Eumalacostraca</taxon>
        <taxon>Eucarida</taxon>
        <taxon>Euphausiacea</taxon>
        <taxon>Euphausiidae</taxon>
        <taxon>Meganyctiphanes</taxon>
    </lineage>
</organism>
<dbReference type="AlphaFoldDB" id="A0AAV2RYA1"/>
<dbReference type="Proteomes" id="UP001497623">
    <property type="component" value="Unassembled WGS sequence"/>
</dbReference>
<feature type="domain" description="Reverse transcriptase" evidence="1">
    <location>
        <begin position="1"/>
        <end position="140"/>
    </location>
</feature>
<protein>
    <recommendedName>
        <fullName evidence="1">Reverse transcriptase domain-containing protein</fullName>
    </recommendedName>
</protein>
<dbReference type="InterPro" id="IPR043502">
    <property type="entry name" value="DNA/RNA_pol_sf"/>
</dbReference>